<dbReference type="AlphaFoldDB" id="A0A6A9V1M2"/>
<feature type="region of interest" description="Disordered" evidence="1">
    <location>
        <begin position="607"/>
        <end position="640"/>
    </location>
</feature>
<dbReference type="Pfam" id="PF00425">
    <property type="entry name" value="Chorismate_bind"/>
    <property type="match status" value="1"/>
</dbReference>
<dbReference type="InterPro" id="IPR043131">
    <property type="entry name" value="BCAT-like_N"/>
</dbReference>
<evidence type="ECO:0000259" key="2">
    <source>
        <dbReference type="Pfam" id="PF00425"/>
    </source>
</evidence>
<dbReference type="InterPro" id="IPR043132">
    <property type="entry name" value="BCAT-like_C"/>
</dbReference>
<evidence type="ECO:0000313" key="4">
    <source>
        <dbReference type="Proteomes" id="UP000435304"/>
    </source>
</evidence>
<proteinExistence type="predicted"/>
<name>A0A6A9V1M2_9ACTN</name>
<feature type="domain" description="Chorismate-utilising enzyme C-terminal" evidence="2">
    <location>
        <begin position="123"/>
        <end position="380"/>
    </location>
</feature>
<dbReference type="EMBL" id="WPCU01000010">
    <property type="protein sequence ID" value="MVA77488.1"/>
    <property type="molecule type" value="Genomic_DNA"/>
</dbReference>
<dbReference type="GO" id="GO:0046820">
    <property type="term" value="F:4-amino-4-deoxychorismate synthase activity"/>
    <property type="evidence" value="ECO:0007669"/>
    <property type="project" value="TreeGrafter"/>
</dbReference>
<dbReference type="PANTHER" id="PTHR11236:SF50">
    <property type="entry name" value="AMINODEOXYCHORISMATE SYNTHASE COMPONENT 1"/>
    <property type="match status" value="1"/>
</dbReference>
<reference evidence="3 4" key="1">
    <citation type="submission" date="2019-12" db="EMBL/GenBank/DDBJ databases">
        <title>Auraticoccus cholistani sp. nov., an actinomycete isolated from soil of Cholistan desert.</title>
        <authorList>
            <person name="Cheema M.T."/>
        </authorList>
    </citation>
    <scope>NUCLEOTIDE SEQUENCE [LARGE SCALE GENOMIC DNA]</scope>
    <source>
        <strain evidence="3 4">F435</strain>
    </source>
</reference>
<dbReference type="InterPro" id="IPR015890">
    <property type="entry name" value="Chorismate_C"/>
</dbReference>
<dbReference type="InterPro" id="IPR036038">
    <property type="entry name" value="Aminotransferase-like"/>
</dbReference>
<comment type="caution">
    <text evidence="3">The sequence shown here is derived from an EMBL/GenBank/DDBJ whole genome shotgun (WGS) entry which is preliminary data.</text>
</comment>
<dbReference type="SUPFAM" id="SSF56322">
    <property type="entry name" value="ADC synthase"/>
    <property type="match status" value="1"/>
</dbReference>
<dbReference type="Gene3D" id="3.30.470.10">
    <property type="match status" value="1"/>
</dbReference>
<evidence type="ECO:0000313" key="3">
    <source>
        <dbReference type="EMBL" id="MVA77488.1"/>
    </source>
</evidence>
<dbReference type="PRINTS" id="PR00095">
    <property type="entry name" value="ANTSNTHASEI"/>
</dbReference>
<evidence type="ECO:0000256" key="1">
    <source>
        <dbReference type="SAM" id="MobiDB-lite"/>
    </source>
</evidence>
<dbReference type="InterPro" id="IPR005801">
    <property type="entry name" value="ADC_synthase"/>
</dbReference>
<dbReference type="Pfam" id="PF01063">
    <property type="entry name" value="Aminotran_4"/>
    <property type="match status" value="1"/>
</dbReference>
<accession>A0A6A9V1M2</accession>
<dbReference type="InterPro" id="IPR019999">
    <property type="entry name" value="Anth_synth_I-like"/>
</dbReference>
<dbReference type="Proteomes" id="UP000435304">
    <property type="component" value="Unassembled WGS sequence"/>
</dbReference>
<dbReference type="PANTHER" id="PTHR11236">
    <property type="entry name" value="AMINOBENZOATE/ANTHRANILATE SYNTHASE"/>
    <property type="match status" value="1"/>
</dbReference>
<dbReference type="GO" id="GO:0000162">
    <property type="term" value="P:L-tryptophan biosynthetic process"/>
    <property type="evidence" value="ECO:0007669"/>
    <property type="project" value="TreeGrafter"/>
</dbReference>
<sequence length="640" mass="67854">MSRPGPGRTTPVLARFDDLVAGTALVFPRASRLLRADRADQVLPLLAELERATGSGHWAVGYLGYEAAAGLDPQLAVHPGPADPELPLAWFALTEAPLREPALASVPPGRWQAEEWRLDWGPDEHASRVAAVRRAIAAGDTYQVNLTTSARSRVEGDLLAFYADLARRQRGAHHAYLDLGGCVVASASPERFLRWQGSTLLSSPMKGTAARHPDPGRDEAARLALLASTKDRAENLMIVDMVRNDLSRVAEPGTVAVPALFRPERYESVWQLTSDVTGRLPAGTGLTDVLAALFPCASITGAPRRSTMALVRDLEDGPRGVYTGAIGVLAPPDAPVRADLSVAIRTVVVERGGGTARYGVGSGITWSSEPAAEYAELVAKTRVLATGPSRSRRPAAAAAASAPLQLLETLGLRPVDGDLVLLDLDRHLARLAASAEQLGFALDPAALRRRLAALPDEPARVRVALSRDGTVQVTTAPLPPDPDRPVRLALDLEPVRSDDPLLRHKTSRRAVYEVRAARHPEADDVLLVNEHGHVTESTVANLAVRLDGGWVTPPPADGLLPGVRRGRLVAEGVLVERPVPVAELHRAEALALVSSLRGWRAAELGPQALPADPATGLPLPHGGGDPGAHPDRAAVGGPRP</sequence>
<organism evidence="3 4">
    <name type="scientific">Auraticoccus cholistanensis</name>
    <dbReference type="NCBI Taxonomy" id="2656650"/>
    <lineage>
        <taxon>Bacteria</taxon>
        <taxon>Bacillati</taxon>
        <taxon>Actinomycetota</taxon>
        <taxon>Actinomycetes</taxon>
        <taxon>Propionibacteriales</taxon>
        <taxon>Propionibacteriaceae</taxon>
        <taxon>Auraticoccus</taxon>
    </lineage>
</organism>
<dbReference type="Gene3D" id="3.20.10.10">
    <property type="entry name" value="D-amino Acid Aminotransferase, subunit A, domain 2"/>
    <property type="match status" value="1"/>
</dbReference>
<dbReference type="Gene3D" id="3.60.120.10">
    <property type="entry name" value="Anthranilate synthase"/>
    <property type="match status" value="1"/>
</dbReference>
<keyword evidence="4" id="KW-1185">Reference proteome</keyword>
<protein>
    <submittedName>
        <fullName evidence="3">Aminodeoxychorismate synthase, component I</fullName>
    </submittedName>
</protein>
<gene>
    <name evidence="3" type="ORF">GC722_15890</name>
</gene>
<dbReference type="SUPFAM" id="SSF56752">
    <property type="entry name" value="D-aminoacid aminotransferase-like PLP-dependent enzymes"/>
    <property type="match status" value="1"/>
</dbReference>
<dbReference type="InterPro" id="IPR001544">
    <property type="entry name" value="Aminotrans_IV"/>
</dbReference>